<keyword evidence="2" id="KW-0963">Cytoplasm</keyword>
<organism evidence="4 5">
    <name type="scientific">Symmachiella dynata</name>
    <dbReference type="NCBI Taxonomy" id="2527995"/>
    <lineage>
        <taxon>Bacteria</taxon>
        <taxon>Pseudomonadati</taxon>
        <taxon>Planctomycetota</taxon>
        <taxon>Planctomycetia</taxon>
        <taxon>Planctomycetales</taxon>
        <taxon>Planctomycetaceae</taxon>
        <taxon>Symmachiella</taxon>
    </lineage>
</organism>
<evidence type="ECO:0000313" key="4">
    <source>
        <dbReference type="EMBL" id="QDU41807.1"/>
    </source>
</evidence>
<name>A0A517ZH46_9PLAN</name>
<dbReference type="InterPro" id="IPR014729">
    <property type="entry name" value="Rossmann-like_a/b/a_fold"/>
</dbReference>
<dbReference type="PANTHER" id="PTHR46268">
    <property type="entry name" value="STRESS RESPONSE PROTEIN NHAX"/>
    <property type="match status" value="1"/>
</dbReference>
<sequence>MINLKRILVATDFSEHSNVAVKYATALAQAFDSEVILCHVVEAPDLISQIPPTGEGYFPPNFQEQQRKAAEEECAKIITDSGIKNGRSLIVEGSAFFEVIRAAKAEDVDLIIVGTHGRGAIAHVLLGSVAEKIVRKAPCPVLTVREGEHEFVLP</sequence>
<dbReference type="InterPro" id="IPR006015">
    <property type="entry name" value="Universal_stress_UspA"/>
</dbReference>
<dbReference type="Pfam" id="PF00582">
    <property type="entry name" value="Usp"/>
    <property type="match status" value="1"/>
</dbReference>
<accession>A0A517ZH46</accession>
<dbReference type="CDD" id="cd00293">
    <property type="entry name" value="USP-like"/>
    <property type="match status" value="1"/>
</dbReference>
<dbReference type="PRINTS" id="PR01438">
    <property type="entry name" value="UNVRSLSTRESS"/>
</dbReference>
<dbReference type="GO" id="GO:0005737">
    <property type="term" value="C:cytoplasm"/>
    <property type="evidence" value="ECO:0007669"/>
    <property type="project" value="UniProtKB-SubCell"/>
</dbReference>
<dbReference type="PANTHER" id="PTHR46268:SF6">
    <property type="entry name" value="UNIVERSAL STRESS PROTEIN UP12"/>
    <property type="match status" value="1"/>
</dbReference>
<dbReference type="EMBL" id="CP036276">
    <property type="protein sequence ID" value="QDU41807.1"/>
    <property type="molecule type" value="Genomic_DNA"/>
</dbReference>
<dbReference type="AlphaFoldDB" id="A0A517ZH46"/>
<proteinExistence type="inferred from homology"/>
<feature type="domain" description="UspA" evidence="3">
    <location>
        <begin position="5"/>
        <end position="145"/>
    </location>
</feature>
<evidence type="ECO:0000256" key="1">
    <source>
        <dbReference type="ARBA" id="ARBA00008791"/>
    </source>
</evidence>
<dbReference type="KEGG" id="sdyn:Mal52_02610"/>
<protein>
    <recommendedName>
        <fullName evidence="2">Universal stress protein</fullName>
    </recommendedName>
</protein>
<evidence type="ECO:0000313" key="5">
    <source>
        <dbReference type="Proteomes" id="UP000319383"/>
    </source>
</evidence>
<dbReference type="Proteomes" id="UP000319383">
    <property type="component" value="Chromosome"/>
</dbReference>
<reference evidence="4 5" key="1">
    <citation type="submission" date="2019-02" db="EMBL/GenBank/DDBJ databases">
        <title>Deep-cultivation of Planctomycetes and their phenomic and genomic characterization uncovers novel biology.</title>
        <authorList>
            <person name="Wiegand S."/>
            <person name="Jogler M."/>
            <person name="Boedeker C."/>
            <person name="Pinto D."/>
            <person name="Vollmers J."/>
            <person name="Rivas-Marin E."/>
            <person name="Kohn T."/>
            <person name="Peeters S.H."/>
            <person name="Heuer A."/>
            <person name="Rast P."/>
            <person name="Oberbeckmann S."/>
            <person name="Bunk B."/>
            <person name="Jeske O."/>
            <person name="Meyerdierks A."/>
            <person name="Storesund J.E."/>
            <person name="Kallscheuer N."/>
            <person name="Luecker S."/>
            <person name="Lage O.M."/>
            <person name="Pohl T."/>
            <person name="Merkel B.J."/>
            <person name="Hornburger P."/>
            <person name="Mueller R.-W."/>
            <person name="Bruemmer F."/>
            <person name="Labrenz M."/>
            <person name="Spormann A.M."/>
            <person name="Op den Camp H."/>
            <person name="Overmann J."/>
            <person name="Amann R."/>
            <person name="Jetten M.S.M."/>
            <person name="Mascher T."/>
            <person name="Medema M.H."/>
            <person name="Devos D.P."/>
            <person name="Kaster A.-K."/>
            <person name="Ovreas L."/>
            <person name="Rohde M."/>
            <person name="Galperin M.Y."/>
            <person name="Jogler C."/>
        </authorList>
    </citation>
    <scope>NUCLEOTIDE SEQUENCE [LARGE SCALE GENOMIC DNA]</scope>
    <source>
        <strain evidence="4 5">Mal52</strain>
    </source>
</reference>
<gene>
    <name evidence="4" type="ORF">Mal52_02610</name>
</gene>
<comment type="subcellular location">
    <subcellularLocation>
        <location evidence="2">Cytoplasm</location>
    </subcellularLocation>
</comment>
<evidence type="ECO:0000256" key="2">
    <source>
        <dbReference type="PIRNR" id="PIRNR006276"/>
    </source>
</evidence>
<keyword evidence="5" id="KW-1185">Reference proteome</keyword>
<comment type="similarity">
    <text evidence="1 2">Belongs to the universal stress protein A family.</text>
</comment>
<dbReference type="PIRSF" id="PIRSF006276">
    <property type="entry name" value="UspA"/>
    <property type="match status" value="1"/>
</dbReference>
<dbReference type="InterPro" id="IPR006016">
    <property type="entry name" value="UspA"/>
</dbReference>
<evidence type="ECO:0000259" key="3">
    <source>
        <dbReference type="Pfam" id="PF00582"/>
    </source>
</evidence>
<dbReference type="Gene3D" id="3.40.50.620">
    <property type="entry name" value="HUPs"/>
    <property type="match status" value="1"/>
</dbReference>
<dbReference type="SUPFAM" id="SSF52402">
    <property type="entry name" value="Adenine nucleotide alpha hydrolases-like"/>
    <property type="match status" value="1"/>
</dbReference>
<dbReference type="RefSeq" id="WP_145373799.1">
    <property type="nucleotide sequence ID" value="NZ_CP036276.1"/>
</dbReference>